<dbReference type="InterPro" id="IPR001810">
    <property type="entry name" value="F-box_dom"/>
</dbReference>
<proteinExistence type="predicted"/>
<evidence type="ECO:0000259" key="1">
    <source>
        <dbReference type="Pfam" id="PF00646"/>
    </source>
</evidence>
<dbReference type="InterPro" id="IPR036047">
    <property type="entry name" value="F-box-like_dom_sf"/>
</dbReference>
<dbReference type="EMBL" id="CAJPIZ010007886">
    <property type="protein sequence ID" value="CAG2110681.1"/>
    <property type="molecule type" value="Genomic_DNA"/>
</dbReference>
<dbReference type="EMBL" id="OC862461">
    <property type="protein sequence ID" value="CAD7630251.1"/>
    <property type="molecule type" value="Genomic_DNA"/>
</dbReference>
<dbReference type="SUPFAM" id="SSF52047">
    <property type="entry name" value="RNI-like"/>
    <property type="match status" value="2"/>
</dbReference>
<dbReference type="AlphaFoldDB" id="A0A7R9KY26"/>
<reference evidence="2" key="1">
    <citation type="submission" date="2020-11" db="EMBL/GenBank/DDBJ databases">
        <authorList>
            <person name="Tran Van P."/>
        </authorList>
    </citation>
    <scope>NUCLEOTIDE SEQUENCE</scope>
</reference>
<dbReference type="Proteomes" id="UP000759131">
    <property type="component" value="Unassembled WGS sequence"/>
</dbReference>
<gene>
    <name evidence="2" type="ORF">OSB1V03_LOCUS10664</name>
</gene>
<evidence type="ECO:0000313" key="3">
    <source>
        <dbReference type="Proteomes" id="UP000759131"/>
    </source>
</evidence>
<dbReference type="Gene3D" id="3.80.10.10">
    <property type="entry name" value="Ribonuclease Inhibitor"/>
    <property type="match status" value="2"/>
</dbReference>
<sequence>MLATIAIKCTNIEIIDCRGMEPISQILSPIVSIGCPLVVLYLRQDFRTTIGKQFAKDYPDDCMDLLSAFVAQNLSLKSVEVMSDEWRHENHESVTEICGQLSRLTQLRDLTLHLRVKDENNSLSESLRTIGLNCKQLQRLTLRLDSYRLPINGQTLDSLKSYHKLKRLDLTLFESNDDILLEPLKLCHRLTHLTLDIWEMKTKFFINCEKHWPRLQYLSIKALTLTPEWLSHIARLPALQTLVIHSLLWANKDAVKDHVFEDLFSINMAQHIKHTKTSLETTDDGNEDKDTQQSQIYAKDSLDRFGDDLCALIVSYLSLEDRFRCECVSKQFQRTVFESVVDITLSDEFIKRLSKEKRRAIEMVAINNQLLPTFGPLITRIDNIYLKDKQLLTHCHRLSQLSINSLSEVFDSTSRQLLAKNLQKFEFVYELTDNKEQLSAFVAHNQSIKSVDTLPEMCGQLSRLTQLRELRLSFGVKDGENSLSELKRLRLVLYMPIDQQLLEPLKLCHRLTHLTLSLRQMSDKLLDNCGKHWPRLQYLSISANGMTRECLDHISRLPALKMLCNPSIENPLYNEYPFIANDLKSFDGFAIHI</sequence>
<name>A0A7R9KY26_9ACAR</name>
<protein>
    <recommendedName>
        <fullName evidence="1">F-box domain-containing protein</fullName>
    </recommendedName>
</protein>
<dbReference type="OrthoDB" id="120976at2759"/>
<dbReference type="SUPFAM" id="SSF81383">
    <property type="entry name" value="F-box domain"/>
    <property type="match status" value="1"/>
</dbReference>
<feature type="non-terminal residue" evidence="2">
    <location>
        <position position="593"/>
    </location>
</feature>
<organism evidence="2">
    <name type="scientific">Medioppia subpectinata</name>
    <dbReference type="NCBI Taxonomy" id="1979941"/>
    <lineage>
        <taxon>Eukaryota</taxon>
        <taxon>Metazoa</taxon>
        <taxon>Ecdysozoa</taxon>
        <taxon>Arthropoda</taxon>
        <taxon>Chelicerata</taxon>
        <taxon>Arachnida</taxon>
        <taxon>Acari</taxon>
        <taxon>Acariformes</taxon>
        <taxon>Sarcoptiformes</taxon>
        <taxon>Oribatida</taxon>
        <taxon>Brachypylina</taxon>
        <taxon>Oppioidea</taxon>
        <taxon>Oppiidae</taxon>
        <taxon>Medioppia</taxon>
    </lineage>
</organism>
<evidence type="ECO:0000313" key="2">
    <source>
        <dbReference type="EMBL" id="CAD7630251.1"/>
    </source>
</evidence>
<dbReference type="InterPro" id="IPR032675">
    <property type="entry name" value="LRR_dom_sf"/>
</dbReference>
<keyword evidence="3" id="KW-1185">Reference proteome</keyword>
<accession>A0A7R9KY26</accession>
<dbReference type="Pfam" id="PF00646">
    <property type="entry name" value="F-box"/>
    <property type="match status" value="1"/>
</dbReference>
<feature type="domain" description="F-box" evidence="1">
    <location>
        <begin position="305"/>
        <end position="336"/>
    </location>
</feature>